<evidence type="ECO:0000256" key="2">
    <source>
        <dbReference type="ARBA" id="ARBA00022485"/>
    </source>
</evidence>
<dbReference type="RefSeq" id="WP_267928534.1">
    <property type="nucleotide sequence ID" value="NZ_AP024233.1"/>
</dbReference>
<evidence type="ECO:0000259" key="9">
    <source>
        <dbReference type="PROSITE" id="PS51669"/>
    </source>
</evidence>
<evidence type="ECO:0000313" key="10">
    <source>
        <dbReference type="EMBL" id="BCO08636.1"/>
    </source>
</evidence>
<dbReference type="Pfam" id="PF00384">
    <property type="entry name" value="Molybdopterin"/>
    <property type="match status" value="1"/>
</dbReference>
<comment type="similarity">
    <text evidence="1">Belongs to the prokaryotic molybdopterin-containing oxidoreductase family.</text>
</comment>
<dbReference type="InterPro" id="IPR050612">
    <property type="entry name" value="Prok_Mopterin_Oxidored"/>
</dbReference>
<dbReference type="InterPro" id="IPR009010">
    <property type="entry name" value="Asp_de-COase-like_dom_sf"/>
</dbReference>
<dbReference type="Gene3D" id="3.40.228.10">
    <property type="entry name" value="Dimethylsulfoxide Reductase, domain 2"/>
    <property type="match status" value="1"/>
</dbReference>
<proteinExistence type="inferred from homology"/>
<evidence type="ECO:0000256" key="1">
    <source>
        <dbReference type="ARBA" id="ARBA00010312"/>
    </source>
</evidence>
<dbReference type="Gene3D" id="2.40.40.20">
    <property type="match status" value="1"/>
</dbReference>
<dbReference type="Gene3D" id="3.40.50.740">
    <property type="match status" value="1"/>
</dbReference>
<evidence type="ECO:0000313" key="11">
    <source>
        <dbReference type="Proteomes" id="UP001063350"/>
    </source>
</evidence>
<dbReference type="CDD" id="cd02778">
    <property type="entry name" value="MopB_CT_Thiosulfate-R-like"/>
    <property type="match status" value="1"/>
</dbReference>
<gene>
    <name evidence="10" type="ORF">GF1_10120</name>
</gene>
<dbReference type="KEGG" id="ddu:GF1_10120"/>
<dbReference type="GO" id="GO:0051539">
    <property type="term" value="F:4 iron, 4 sulfur cluster binding"/>
    <property type="evidence" value="ECO:0007669"/>
    <property type="project" value="UniProtKB-KW"/>
</dbReference>
<dbReference type="SMART" id="SM00926">
    <property type="entry name" value="Molybdop_Fe4S4"/>
    <property type="match status" value="1"/>
</dbReference>
<dbReference type="Proteomes" id="UP001063350">
    <property type="component" value="Chromosome"/>
</dbReference>
<keyword evidence="3" id="KW-0500">Molybdenum</keyword>
<dbReference type="PANTHER" id="PTHR43742:SF9">
    <property type="entry name" value="TETRATHIONATE REDUCTASE SUBUNIT A"/>
    <property type="match status" value="1"/>
</dbReference>
<dbReference type="InterPro" id="IPR006657">
    <property type="entry name" value="MoPterin_dinucl-bd_dom"/>
</dbReference>
<sequence length="705" mass="79884">MKKSVYSICGMCTVRCPIRVEVEDNKVTWIEGNPHLLDSALCAKGSAGVALVNDDERPRQPLIREGGRGAGRWQKVSWPTAYDYIAERLKKIKADYGPESVVLSSRGGPWQSMYKTFIHAFGSPNYTNHDCTCGRNTHHASLSLNGVGRKGFIYDIKNAKHLVCFGRNYFASLQIAQSNQVLDMLDKGGRLTYVDVRQTMTGIKATRFFQVRPGTDYALTLGMIHEIIKRGLYDKEFIDRYVSGFDELCSFIEEYTPAWAAKECGVKEKAIKEFVDEVAEDMPRVIFHPGWNLSRYKDSFYASRALHILNVLMGNIEIEGGLIIPKGAGDCGFSGIRNLDCPKPDIKRGDGVGWKYTHFDKGPGLAHLFFDAMRTEDPYPIKAWIAMRHDPFACMPDPQRQKLYFDNCDLLVSIDTHYSEFGWYADVILPESTYLERDNPICLQKGTKPRLAVRRKALEPRFDTKPGWEIFRQLAERLDIGEYFPYNTIEELYEWQLEGTGYTIEDFEEKGFIELTDKPLPLYDRDKLDGQFKTPSGKIEIISSKLEEAGLPSLKPYKSPNKPPKGMFRLVYGRSAVHTHSHTINNPLLEELMPENTLWINHRAAAKLGIEDGDMVEVTAQNASYSGTVQAHVTEFIHPECVYTVHGFGRQVPLQSRAYHAGISDQKLMAGLLDNWDRAGGAINLCEALVFVKKSSRNPKRRVEL</sequence>
<dbReference type="AlphaFoldDB" id="A0A915XKR9"/>
<evidence type="ECO:0000256" key="7">
    <source>
        <dbReference type="ARBA" id="ARBA00023004"/>
    </source>
</evidence>
<dbReference type="EMBL" id="AP024233">
    <property type="protein sequence ID" value="BCO08636.1"/>
    <property type="molecule type" value="Genomic_DNA"/>
</dbReference>
<dbReference type="PANTHER" id="PTHR43742">
    <property type="entry name" value="TRIMETHYLAMINE-N-OXIDE REDUCTASE"/>
    <property type="match status" value="1"/>
</dbReference>
<feature type="domain" description="4Fe-4S Mo/W bis-MGD-type" evidence="9">
    <location>
        <begin position="2"/>
        <end position="56"/>
    </location>
</feature>
<evidence type="ECO:0000256" key="4">
    <source>
        <dbReference type="ARBA" id="ARBA00022723"/>
    </source>
</evidence>
<keyword evidence="4" id="KW-0479">Metal-binding</keyword>
<reference evidence="10" key="1">
    <citation type="submission" date="2020-12" db="EMBL/GenBank/DDBJ databases">
        <title>Desulfobium dissulfuricans gen. nov., sp. nov., a novel mesophilic, sulfate-reducing bacterium isolated from a deep-sea hydrothermal vent.</title>
        <authorList>
            <person name="Hashimoto Y."/>
            <person name="Tame A."/>
            <person name="Sawayama S."/>
            <person name="Miyazaki J."/>
            <person name="Takai K."/>
            <person name="Nakagawa S."/>
        </authorList>
    </citation>
    <scope>NUCLEOTIDE SEQUENCE</scope>
    <source>
        <strain evidence="10">GF1</strain>
    </source>
</reference>
<dbReference type="PROSITE" id="PS00551">
    <property type="entry name" value="MOLYBDOPTERIN_PROK_1"/>
    <property type="match status" value="1"/>
</dbReference>
<dbReference type="SUPFAM" id="SSF50692">
    <property type="entry name" value="ADC-like"/>
    <property type="match status" value="1"/>
</dbReference>
<evidence type="ECO:0000256" key="5">
    <source>
        <dbReference type="ARBA" id="ARBA00022729"/>
    </source>
</evidence>
<keyword evidence="8" id="KW-0411">Iron-sulfur</keyword>
<keyword evidence="7" id="KW-0408">Iron</keyword>
<dbReference type="InterPro" id="IPR027467">
    <property type="entry name" value="MopterinOxRdtase_cofactor_BS"/>
</dbReference>
<name>A0A915XKR9_9BACT</name>
<dbReference type="Pfam" id="PF04879">
    <property type="entry name" value="Molybdop_Fe4S4"/>
    <property type="match status" value="1"/>
</dbReference>
<dbReference type="InterPro" id="IPR006963">
    <property type="entry name" value="Mopterin_OxRdtase_4Fe-4S_dom"/>
</dbReference>
<dbReference type="GO" id="GO:0046872">
    <property type="term" value="F:metal ion binding"/>
    <property type="evidence" value="ECO:0007669"/>
    <property type="project" value="UniProtKB-KW"/>
</dbReference>
<dbReference type="SUPFAM" id="SSF53706">
    <property type="entry name" value="Formate dehydrogenase/DMSO reductase, domains 1-3"/>
    <property type="match status" value="1"/>
</dbReference>
<dbReference type="Gene3D" id="2.20.25.90">
    <property type="entry name" value="ADC-like domains"/>
    <property type="match status" value="1"/>
</dbReference>
<evidence type="ECO:0000256" key="6">
    <source>
        <dbReference type="ARBA" id="ARBA00023002"/>
    </source>
</evidence>
<evidence type="ECO:0000256" key="8">
    <source>
        <dbReference type="ARBA" id="ARBA00023014"/>
    </source>
</evidence>
<keyword evidence="11" id="KW-1185">Reference proteome</keyword>
<dbReference type="InterPro" id="IPR006656">
    <property type="entry name" value="Mopterin_OxRdtase"/>
</dbReference>
<dbReference type="Pfam" id="PF01568">
    <property type="entry name" value="Molydop_binding"/>
    <property type="match status" value="1"/>
</dbReference>
<keyword evidence="5" id="KW-0732">Signal</keyword>
<dbReference type="PROSITE" id="PS51669">
    <property type="entry name" value="4FE4S_MOW_BIS_MGD"/>
    <property type="match status" value="1"/>
</dbReference>
<protein>
    <submittedName>
        <fullName evidence="10">Thiosulfate reductase</fullName>
    </submittedName>
</protein>
<keyword evidence="6" id="KW-0560">Oxidoreductase</keyword>
<accession>A0A915XKR9</accession>
<dbReference type="GO" id="GO:0043546">
    <property type="term" value="F:molybdopterin cofactor binding"/>
    <property type="evidence" value="ECO:0007669"/>
    <property type="project" value="InterPro"/>
</dbReference>
<evidence type="ECO:0000256" key="3">
    <source>
        <dbReference type="ARBA" id="ARBA00022505"/>
    </source>
</evidence>
<organism evidence="10 11">
    <name type="scientific">Desulfolithobacter dissulfuricans</name>
    <dbReference type="NCBI Taxonomy" id="2795293"/>
    <lineage>
        <taxon>Bacteria</taxon>
        <taxon>Pseudomonadati</taxon>
        <taxon>Thermodesulfobacteriota</taxon>
        <taxon>Desulfobulbia</taxon>
        <taxon>Desulfobulbales</taxon>
        <taxon>Desulfobulbaceae</taxon>
        <taxon>Desulfolithobacter</taxon>
    </lineage>
</organism>
<keyword evidence="2" id="KW-0004">4Fe-4S</keyword>
<dbReference type="GO" id="GO:0016491">
    <property type="term" value="F:oxidoreductase activity"/>
    <property type="evidence" value="ECO:0007669"/>
    <property type="project" value="UniProtKB-KW"/>
</dbReference>